<keyword evidence="2" id="KW-0732">Signal</keyword>
<dbReference type="EMBL" id="BAAAPL010000002">
    <property type="protein sequence ID" value="GAA1704666.1"/>
    <property type="molecule type" value="Genomic_DNA"/>
</dbReference>
<keyword evidence="1" id="KW-1133">Transmembrane helix</keyword>
<accession>A0ABN2IGJ0</accession>
<keyword evidence="4" id="KW-1185">Reference proteome</keyword>
<name>A0ABN2IGJ0_9MICO</name>
<feature type="transmembrane region" description="Helical" evidence="1">
    <location>
        <begin position="237"/>
        <end position="261"/>
    </location>
</feature>
<evidence type="ECO:0000256" key="2">
    <source>
        <dbReference type="SAM" id="SignalP"/>
    </source>
</evidence>
<evidence type="ECO:0000313" key="4">
    <source>
        <dbReference type="Proteomes" id="UP001501690"/>
    </source>
</evidence>
<dbReference type="Proteomes" id="UP001501690">
    <property type="component" value="Unassembled WGS sequence"/>
</dbReference>
<feature type="signal peptide" evidence="2">
    <location>
        <begin position="1"/>
        <end position="31"/>
    </location>
</feature>
<organism evidence="3 4">
    <name type="scientific">Microbacterium sediminicola</name>
    <dbReference type="NCBI Taxonomy" id="415210"/>
    <lineage>
        <taxon>Bacteria</taxon>
        <taxon>Bacillati</taxon>
        <taxon>Actinomycetota</taxon>
        <taxon>Actinomycetes</taxon>
        <taxon>Micrococcales</taxon>
        <taxon>Microbacteriaceae</taxon>
        <taxon>Microbacterium</taxon>
    </lineage>
</organism>
<evidence type="ECO:0008006" key="5">
    <source>
        <dbReference type="Google" id="ProtNLM"/>
    </source>
</evidence>
<protein>
    <recommendedName>
        <fullName evidence="5">Htaa protein</fullName>
    </recommendedName>
</protein>
<gene>
    <name evidence="3" type="ORF">GCM10009808_23290</name>
</gene>
<feature type="chain" id="PRO_5045866538" description="Htaa protein" evidence="2">
    <location>
        <begin position="32"/>
        <end position="279"/>
    </location>
</feature>
<keyword evidence="1" id="KW-0472">Membrane</keyword>
<evidence type="ECO:0000256" key="1">
    <source>
        <dbReference type="SAM" id="Phobius"/>
    </source>
</evidence>
<reference evidence="3 4" key="1">
    <citation type="journal article" date="2019" name="Int. J. Syst. Evol. Microbiol.">
        <title>The Global Catalogue of Microorganisms (GCM) 10K type strain sequencing project: providing services to taxonomists for standard genome sequencing and annotation.</title>
        <authorList>
            <consortium name="The Broad Institute Genomics Platform"/>
            <consortium name="The Broad Institute Genome Sequencing Center for Infectious Disease"/>
            <person name="Wu L."/>
            <person name="Ma J."/>
        </authorList>
    </citation>
    <scope>NUCLEOTIDE SEQUENCE [LARGE SCALE GENOMIC DNA]</scope>
    <source>
        <strain evidence="3 4">JCM 15577</strain>
    </source>
</reference>
<dbReference type="RefSeq" id="WP_344072786.1">
    <property type="nucleotide sequence ID" value="NZ_BAAAPL010000002.1"/>
</dbReference>
<keyword evidence="1" id="KW-0812">Transmembrane</keyword>
<evidence type="ECO:0000313" key="3">
    <source>
        <dbReference type="EMBL" id="GAA1704666.1"/>
    </source>
</evidence>
<comment type="caution">
    <text evidence="3">The sequence shown here is derived from an EMBL/GenBank/DDBJ whole genome shotgun (WGS) entry which is preliminary data.</text>
</comment>
<proteinExistence type="predicted"/>
<dbReference type="Gene3D" id="2.60.40.230">
    <property type="entry name" value="Neocarzinostatin-like"/>
    <property type="match status" value="1"/>
</dbReference>
<sequence length="279" mass="28999">MRRSLTRTWGALALGLAVTIGLVSPASPAYAAASVSVSVEGYPELTYVADPTYLTQLRVSGSGFQSIQNGFGGIYVMFGWVAGSGWAPSQGGSTGTTYRYVPDDETNPTGYVAFVSFPGSSTEYAANGGTLSSDGSWSTVLSIPGAQFTALDRDGNATQVDCLQVQCGIITVGAHGVVNANNETFTPITFQDLYGEDEEAVEAAPVATPEPAQTTIVVEEETVEATAAAEEDPLVPILLWSAGGIGILAIASMAFLVWAVLSSRRRSRRATDSTPPPAA</sequence>